<dbReference type="Proteomes" id="UP001417504">
    <property type="component" value="Unassembled WGS sequence"/>
</dbReference>
<protein>
    <submittedName>
        <fullName evidence="1">Uncharacterized protein</fullName>
    </submittedName>
</protein>
<reference evidence="1 2" key="1">
    <citation type="submission" date="2024-01" db="EMBL/GenBank/DDBJ databases">
        <title>Genome assemblies of Stephania.</title>
        <authorList>
            <person name="Yang L."/>
        </authorList>
    </citation>
    <scope>NUCLEOTIDE SEQUENCE [LARGE SCALE GENOMIC DNA]</scope>
    <source>
        <strain evidence="1">QJT</strain>
        <tissue evidence="1">Leaf</tissue>
    </source>
</reference>
<sequence>MALEDDISGLMNKCSLTKEEEEEVINKEQTEEDTRCGSQSLVGRLAAIQTFHKAGLKNVMLRAWNVKEENAKFIEISANLYQIVFTRQAFENFRWIVVPGSSMNTFSLLLNGAMTSTFRPLRLTSARNVSNCMVFPLTAKERAQSGR</sequence>
<evidence type="ECO:0000313" key="2">
    <source>
        <dbReference type="Proteomes" id="UP001417504"/>
    </source>
</evidence>
<comment type="caution">
    <text evidence="1">The sequence shown here is derived from an EMBL/GenBank/DDBJ whole genome shotgun (WGS) entry which is preliminary data.</text>
</comment>
<keyword evidence="2" id="KW-1185">Reference proteome</keyword>
<proteinExistence type="predicted"/>
<dbReference type="EMBL" id="JBBNAE010000002">
    <property type="protein sequence ID" value="KAK9145272.1"/>
    <property type="molecule type" value="Genomic_DNA"/>
</dbReference>
<accession>A0AAP0K3K9</accession>
<dbReference type="AlphaFoldDB" id="A0AAP0K3K9"/>
<organism evidence="1 2">
    <name type="scientific">Stephania japonica</name>
    <dbReference type="NCBI Taxonomy" id="461633"/>
    <lineage>
        <taxon>Eukaryota</taxon>
        <taxon>Viridiplantae</taxon>
        <taxon>Streptophyta</taxon>
        <taxon>Embryophyta</taxon>
        <taxon>Tracheophyta</taxon>
        <taxon>Spermatophyta</taxon>
        <taxon>Magnoliopsida</taxon>
        <taxon>Ranunculales</taxon>
        <taxon>Menispermaceae</taxon>
        <taxon>Menispermoideae</taxon>
        <taxon>Cissampelideae</taxon>
        <taxon>Stephania</taxon>
    </lineage>
</organism>
<gene>
    <name evidence="1" type="ORF">Sjap_005175</name>
</gene>
<evidence type="ECO:0000313" key="1">
    <source>
        <dbReference type="EMBL" id="KAK9145272.1"/>
    </source>
</evidence>
<name>A0AAP0K3K9_9MAGN</name>